<accession>A0A1F7RXL8</accession>
<keyword evidence="2" id="KW-1133">Transmembrane helix</keyword>
<organism evidence="3 4">
    <name type="scientific">Candidatus Schekmanbacteria bacterium RBG_13_48_7</name>
    <dbReference type="NCBI Taxonomy" id="1817878"/>
    <lineage>
        <taxon>Bacteria</taxon>
        <taxon>Candidatus Schekmaniibacteriota</taxon>
    </lineage>
</organism>
<evidence type="ECO:0000313" key="3">
    <source>
        <dbReference type="EMBL" id="OGL46299.1"/>
    </source>
</evidence>
<dbReference type="Proteomes" id="UP000179266">
    <property type="component" value="Unassembled WGS sequence"/>
</dbReference>
<name>A0A1F7RXL8_9BACT</name>
<dbReference type="Gene3D" id="2.60.120.260">
    <property type="entry name" value="Galactose-binding domain-like"/>
    <property type="match status" value="1"/>
</dbReference>
<feature type="region of interest" description="Disordered" evidence="1">
    <location>
        <begin position="160"/>
        <end position="186"/>
    </location>
</feature>
<dbReference type="EMBL" id="MGDD01000137">
    <property type="protein sequence ID" value="OGL46299.1"/>
    <property type="molecule type" value="Genomic_DNA"/>
</dbReference>
<gene>
    <name evidence="3" type="ORF">A2161_00030</name>
</gene>
<comment type="caution">
    <text evidence="3">The sequence shown here is derived from an EMBL/GenBank/DDBJ whole genome shotgun (WGS) entry which is preliminary data.</text>
</comment>
<evidence type="ECO:0000256" key="2">
    <source>
        <dbReference type="SAM" id="Phobius"/>
    </source>
</evidence>
<feature type="transmembrane region" description="Helical" evidence="2">
    <location>
        <begin position="494"/>
        <end position="513"/>
    </location>
</feature>
<dbReference type="AlphaFoldDB" id="A0A1F7RXL8"/>
<protein>
    <submittedName>
        <fullName evidence="3">Uncharacterized protein</fullName>
    </submittedName>
</protein>
<reference evidence="3 4" key="1">
    <citation type="journal article" date="2016" name="Nat. Commun.">
        <title>Thousands of microbial genomes shed light on interconnected biogeochemical processes in an aquifer system.</title>
        <authorList>
            <person name="Anantharaman K."/>
            <person name="Brown C.T."/>
            <person name="Hug L.A."/>
            <person name="Sharon I."/>
            <person name="Castelle C.J."/>
            <person name="Probst A.J."/>
            <person name="Thomas B.C."/>
            <person name="Singh A."/>
            <person name="Wilkins M.J."/>
            <person name="Karaoz U."/>
            <person name="Brodie E.L."/>
            <person name="Williams K.H."/>
            <person name="Hubbard S.S."/>
            <person name="Banfield J.F."/>
        </authorList>
    </citation>
    <scope>NUCLEOTIDE SEQUENCE [LARGE SCALE GENOMIC DNA]</scope>
</reference>
<proteinExistence type="predicted"/>
<keyword evidence="2" id="KW-0812">Transmembrane</keyword>
<keyword evidence="2" id="KW-0472">Membrane</keyword>
<sequence length="523" mass="57623">MKRLIIQVITISLFMWLMTRPAYCQNIALVATASSSGGGTGVYAPSNMNDGLLEGSGNYHWVWHSAGNWVELTWPTAQDISQIVVDTTDLTAFTLCANEIQYWHIPSSSYITAGSKPSMINDWTYDFPAVVNTTKIRLFDVSTGLNPWVYEIEIYPPSPTPTVTPTSTSTPTRTPTPTGTWYSATPTPTRNCETEATLYEHYSVCENLQGASPGTKSKVWNFDDCDYCRKPPNPCFTVQCTFAMYVTAECGRDFHIPLYDNETGFIQIKSCETQKYMFLEAQSTGGWSTSGTSIQWEDCDGLDSRWNNQVTDIKFTDPVALCGVYRIEFVNWGGFIWDLYANCTGSDDPGFYIYDSYTEAEASTILRPELDISNLTVSGICPNFTVDADISNFGCDAVDATVCVETTIGGHWEFIVPAVGTGSTVHGSVPIVAPGCTTPFTITATVDCHDDIIECTEISGIGCNPAGTHIDSVEFYFGIPTPPPDIPYILEEPFLFLALLLGATLFIACRTIFWTGSIFRKLD</sequence>
<feature type="compositionally biased region" description="Low complexity" evidence="1">
    <location>
        <begin position="163"/>
        <end position="180"/>
    </location>
</feature>
<evidence type="ECO:0000313" key="4">
    <source>
        <dbReference type="Proteomes" id="UP000179266"/>
    </source>
</evidence>
<evidence type="ECO:0000256" key="1">
    <source>
        <dbReference type="SAM" id="MobiDB-lite"/>
    </source>
</evidence>